<dbReference type="Gene3D" id="3.30.200.20">
    <property type="entry name" value="Phosphorylase Kinase, domain 1"/>
    <property type="match status" value="1"/>
</dbReference>
<dbReference type="SMART" id="SM00220">
    <property type="entry name" value="S_TKc"/>
    <property type="match status" value="1"/>
</dbReference>
<dbReference type="GO" id="GO:0046872">
    <property type="term" value="F:metal ion binding"/>
    <property type="evidence" value="ECO:0007669"/>
    <property type="project" value="UniProtKB-KW"/>
</dbReference>
<organism evidence="4">
    <name type="scientific">Attheya septentrionalis</name>
    <dbReference type="NCBI Taxonomy" id="420275"/>
    <lineage>
        <taxon>Eukaryota</taxon>
        <taxon>Sar</taxon>
        <taxon>Stramenopiles</taxon>
        <taxon>Ochrophyta</taxon>
        <taxon>Bacillariophyta</taxon>
        <taxon>Coscinodiscophyceae</taxon>
        <taxon>Chaetocerotophycidae</taxon>
        <taxon>Chaetocerotales</taxon>
        <taxon>Attheyaceae</taxon>
        <taxon>Attheya</taxon>
    </lineage>
</organism>
<protein>
    <recommendedName>
        <fullName evidence="3">Protein kinase domain-containing protein</fullName>
    </recommendedName>
</protein>
<dbReference type="Gene3D" id="1.10.510.10">
    <property type="entry name" value="Transferase(Phosphotransferase) domain 1"/>
    <property type="match status" value="1"/>
</dbReference>
<dbReference type="InterPro" id="IPR050167">
    <property type="entry name" value="Ser_Thr_protein_kinase"/>
</dbReference>
<dbReference type="GO" id="GO:0005737">
    <property type="term" value="C:cytoplasm"/>
    <property type="evidence" value="ECO:0007669"/>
    <property type="project" value="TreeGrafter"/>
</dbReference>
<feature type="active site" description="Proton acceptor" evidence="1">
    <location>
        <position position="242"/>
    </location>
</feature>
<reference evidence="4" key="1">
    <citation type="submission" date="2021-01" db="EMBL/GenBank/DDBJ databases">
        <authorList>
            <person name="Corre E."/>
            <person name="Pelletier E."/>
            <person name="Niang G."/>
            <person name="Scheremetjew M."/>
            <person name="Finn R."/>
            <person name="Kale V."/>
            <person name="Holt S."/>
            <person name="Cochrane G."/>
            <person name="Meng A."/>
            <person name="Brown T."/>
            <person name="Cohen L."/>
        </authorList>
    </citation>
    <scope>NUCLEOTIDE SEQUENCE</scope>
    <source>
        <strain evidence="4">CCMP2084</strain>
    </source>
</reference>
<accession>A0A7S2UJR3</accession>
<name>A0A7S2UJR3_9STRA</name>
<keyword evidence="2" id="KW-0460">Magnesium</keyword>
<evidence type="ECO:0000259" key="3">
    <source>
        <dbReference type="PROSITE" id="PS50011"/>
    </source>
</evidence>
<keyword evidence="2" id="KW-0479">Metal-binding</keyword>
<evidence type="ECO:0000313" key="4">
    <source>
        <dbReference type="EMBL" id="CAD9822107.1"/>
    </source>
</evidence>
<dbReference type="GO" id="GO:0004672">
    <property type="term" value="F:protein kinase activity"/>
    <property type="evidence" value="ECO:0007669"/>
    <property type="project" value="InterPro"/>
</dbReference>
<dbReference type="InterPro" id="IPR000719">
    <property type="entry name" value="Prot_kinase_dom"/>
</dbReference>
<feature type="binding site" evidence="2">
    <location>
        <position position="260"/>
    </location>
    <ligand>
        <name>Mg(2+)</name>
        <dbReference type="ChEBI" id="CHEBI:18420"/>
    </ligand>
</feature>
<dbReference type="PIRSF" id="PIRSF000615">
    <property type="entry name" value="TyrPK_CSF1-R"/>
    <property type="match status" value="1"/>
</dbReference>
<evidence type="ECO:0000256" key="1">
    <source>
        <dbReference type="PIRSR" id="PIRSR000615-1"/>
    </source>
</evidence>
<sequence length="408" mass="46351">MSGDPLAGATPELLLKTASDVVRKVQKRSTFFDPQREAVFPHFDMNELVLGRVLGRGAFSVVREVKKIDLNRSGRGATIEKNKGQQSSGESEYADEAYMKAFSRNFVAGRCAKGEAARYAIKILSQECKDNNQLFLQGTVDLAVESKFLAVLEHPHIIKMRGMASVSPFEGDFFILLDRLYDTLEQRLKKWKKTSRQAKSVIGSMTGGKKKKNALEVEQILTAYDLSTAMKYMHSKNIIYRDLKPENIGFDIRGDVKIFDFGLSKELHDKDQDENGLYKLTGFTGSLRYMAPEVALGKPYNLSADIFSFGIMFWSIMALEVPFAEYSTKMHDNLVVRKGYRPAKHKSWRKEWFQLMEDCWSTNPHKRLDFTQVTKILSKEADEVRDGHDGINTVDLDVSVRGQRNAEK</sequence>
<dbReference type="InterPro" id="IPR011009">
    <property type="entry name" value="Kinase-like_dom_sf"/>
</dbReference>
<dbReference type="GO" id="GO:0007165">
    <property type="term" value="P:signal transduction"/>
    <property type="evidence" value="ECO:0007669"/>
    <property type="project" value="TreeGrafter"/>
</dbReference>
<dbReference type="SUPFAM" id="SSF56112">
    <property type="entry name" value="Protein kinase-like (PK-like)"/>
    <property type="match status" value="1"/>
</dbReference>
<dbReference type="PANTHER" id="PTHR23257:SF958">
    <property type="entry name" value="SERINE_THREONINE-PROTEIN KINASE WNK4"/>
    <property type="match status" value="1"/>
</dbReference>
<dbReference type="Pfam" id="PF00069">
    <property type="entry name" value="Pkinase"/>
    <property type="match status" value="1"/>
</dbReference>
<evidence type="ECO:0000256" key="2">
    <source>
        <dbReference type="PIRSR" id="PIRSR000615-3"/>
    </source>
</evidence>
<dbReference type="GO" id="GO:0005524">
    <property type="term" value="F:ATP binding"/>
    <property type="evidence" value="ECO:0007669"/>
    <property type="project" value="InterPro"/>
</dbReference>
<dbReference type="AlphaFoldDB" id="A0A7S2UJR3"/>
<dbReference type="PANTHER" id="PTHR23257">
    <property type="entry name" value="SERINE-THREONINE PROTEIN KINASE"/>
    <property type="match status" value="1"/>
</dbReference>
<dbReference type="PROSITE" id="PS50011">
    <property type="entry name" value="PROTEIN_KINASE_DOM"/>
    <property type="match status" value="1"/>
</dbReference>
<dbReference type="EMBL" id="HBHQ01020691">
    <property type="protein sequence ID" value="CAD9822107.1"/>
    <property type="molecule type" value="Transcribed_RNA"/>
</dbReference>
<feature type="domain" description="Protein kinase" evidence="3">
    <location>
        <begin position="48"/>
        <end position="391"/>
    </location>
</feature>
<gene>
    <name evidence="4" type="ORF">ASEP1449_LOCUS13941</name>
</gene>
<proteinExistence type="predicted"/>
<feature type="binding site" evidence="2">
    <location>
        <position position="247"/>
    </location>
    <ligand>
        <name>Mg(2+)</name>
        <dbReference type="ChEBI" id="CHEBI:18420"/>
    </ligand>
</feature>